<dbReference type="Proteomes" id="UP000265703">
    <property type="component" value="Unassembled WGS sequence"/>
</dbReference>
<accession>A0A397SNB1</accession>
<dbReference type="EMBL" id="QKYT01000302">
    <property type="protein sequence ID" value="RIA87593.1"/>
    <property type="molecule type" value="Genomic_DNA"/>
</dbReference>
<comment type="caution">
    <text evidence="3">The sequence shown here is derived from an EMBL/GenBank/DDBJ whole genome shotgun (WGS) entry which is preliminary data.</text>
</comment>
<feature type="coiled-coil region" evidence="1">
    <location>
        <begin position="7"/>
        <end position="86"/>
    </location>
</feature>
<keyword evidence="1" id="KW-0175">Coiled coil</keyword>
<feature type="region of interest" description="Disordered" evidence="2">
    <location>
        <begin position="452"/>
        <end position="502"/>
    </location>
</feature>
<sequence length="530" mass="60598">MSNTPSNNSLRELNTKLLAEIGELRKKFAKIEGKNGELKNENAKLRQIIEENARHDAENAEHKIRIEELEKNSADILAENAELKAELAKPRHDFDSSNLTRPLQPQHVTNVQNLCSVGEEEISKVTTVSQPDTSDPVKDQPINGIPSNNTNIKSMEERKMDTFLGEVYKKRVSNEIRQRNRKKKLLCESAIQDSSSVMKDKKSQSHKNREVENIVQDAFDFTATSTPEKNHVTKIFMTGNLLSVTENTDKKNSKACDAEKQRIRTNQDEILCWYHYVIEFVNQVKNVMKTNRIDEKKVKGQIYDFIITQLGTKHNTLLKQTQRVRSIYKLFEKIGTYSANSISELSDSQIQTFVDYFSKNPNTELPDDQESSIIDSEEKILDDQNNALKVLSSKESTTIPLTHVSAEGAKGNFSDNSKEEMWFDENMFFNEMNPSKVNTVTSDDDVYFGKANEVNKYDGDPNSINDDSDSDSNSEDEIPDDSDDDGYNRYGGYGGYNEYGEHDRGYYYRDRRYERRGSPMMSPIISLVTI</sequence>
<gene>
    <name evidence="3" type="ORF">C1645_854263</name>
</gene>
<proteinExistence type="predicted"/>
<evidence type="ECO:0000256" key="1">
    <source>
        <dbReference type="SAM" id="Coils"/>
    </source>
</evidence>
<protein>
    <submittedName>
        <fullName evidence="3">Uncharacterized protein</fullName>
    </submittedName>
</protein>
<feature type="compositionally biased region" description="Acidic residues" evidence="2">
    <location>
        <begin position="466"/>
        <end position="485"/>
    </location>
</feature>
<keyword evidence="4" id="KW-1185">Reference proteome</keyword>
<evidence type="ECO:0000313" key="3">
    <source>
        <dbReference type="EMBL" id="RIA87593.1"/>
    </source>
</evidence>
<evidence type="ECO:0000313" key="4">
    <source>
        <dbReference type="Proteomes" id="UP000265703"/>
    </source>
</evidence>
<evidence type="ECO:0000256" key="2">
    <source>
        <dbReference type="SAM" id="MobiDB-lite"/>
    </source>
</evidence>
<reference evidence="3 4" key="1">
    <citation type="submission" date="2018-06" db="EMBL/GenBank/DDBJ databases">
        <title>Comparative genomics reveals the genomic features of Rhizophagus irregularis, R. cerebriforme, R. diaphanum and Gigaspora rosea, and their symbiotic lifestyle signature.</title>
        <authorList>
            <person name="Morin E."/>
            <person name="San Clemente H."/>
            <person name="Chen E.C.H."/>
            <person name="De La Providencia I."/>
            <person name="Hainaut M."/>
            <person name="Kuo A."/>
            <person name="Kohler A."/>
            <person name="Murat C."/>
            <person name="Tang N."/>
            <person name="Roy S."/>
            <person name="Loubradou J."/>
            <person name="Henrissat B."/>
            <person name="Grigoriev I.V."/>
            <person name="Corradi N."/>
            <person name="Roux C."/>
            <person name="Martin F.M."/>
        </authorList>
    </citation>
    <scope>NUCLEOTIDE SEQUENCE [LARGE SCALE GENOMIC DNA]</scope>
    <source>
        <strain evidence="3 4">DAOM 227022</strain>
    </source>
</reference>
<name>A0A397SNB1_9GLOM</name>
<dbReference type="AlphaFoldDB" id="A0A397SNB1"/>
<feature type="region of interest" description="Disordered" evidence="2">
    <location>
        <begin position="126"/>
        <end position="151"/>
    </location>
</feature>
<organism evidence="3 4">
    <name type="scientific">Glomus cerebriforme</name>
    <dbReference type="NCBI Taxonomy" id="658196"/>
    <lineage>
        <taxon>Eukaryota</taxon>
        <taxon>Fungi</taxon>
        <taxon>Fungi incertae sedis</taxon>
        <taxon>Mucoromycota</taxon>
        <taxon>Glomeromycotina</taxon>
        <taxon>Glomeromycetes</taxon>
        <taxon>Glomerales</taxon>
        <taxon>Glomeraceae</taxon>
        <taxon>Glomus</taxon>
    </lineage>
</organism>